<evidence type="ECO:0000256" key="2">
    <source>
        <dbReference type="SAM" id="MobiDB-lite"/>
    </source>
</evidence>
<dbReference type="PANTHER" id="PTHR47598">
    <property type="entry name" value="PEPTIDYL-PROLYL CIS-TRANS ISOMERASE FKBP17-2, CHLOROPLASTIC"/>
    <property type="match status" value="1"/>
</dbReference>
<feature type="chain" id="PRO_5044245727" description="peptidylprolyl isomerase" evidence="3">
    <location>
        <begin position="19"/>
        <end position="244"/>
    </location>
</feature>
<keyword evidence="6" id="KW-1185">Reference proteome</keyword>
<keyword evidence="1" id="KW-0697">Rotamase</keyword>
<dbReference type="EMBL" id="JBGBPQ010000010">
    <property type="protein sequence ID" value="KAL1519080.1"/>
    <property type="molecule type" value="Genomic_DNA"/>
</dbReference>
<protein>
    <recommendedName>
        <fullName evidence="1">peptidylprolyl isomerase</fullName>
        <ecNumber evidence="1">5.2.1.8</ecNumber>
    </recommendedName>
</protein>
<dbReference type="AlphaFoldDB" id="A0AB34JBN2"/>
<name>A0AB34JBN2_PRYPA</name>
<dbReference type="GO" id="GO:0009507">
    <property type="term" value="C:chloroplast"/>
    <property type="evidence" value="ECO:0007669"/>
    <property type="project" value="TreeGrafter"/>
</dbReference>
<dbReference type="Pfam" id="PF00254">
    <property type="entry name" value="FKBP_C"/>
    <property type="match status" value="1"/>
</dbReference>
<dbReference type="PROSITE" id="PS50059">
    <property type="entry name" value="FKBP_PPIASE"/>
    <property type="match status" value="1"/>
</dbReference>
<feature type="region of interest" description="Disordered" evidence="2">
    <location>
        <begin position="28"/>
        <end position="59"/>
    </location>
</feature>
<dbReference type="Gene3D" id="3.10.50.40">
    <property type="match status" value="1"/>
</dbReference>
<evidence type="ECO:0000259" key="4">
    <source>
        <dbReference type="PROSITE" id="PS50059"/>
    </source>
</evidence>
<keyword evidence="1" id="KW-0413">Isomerase</keyword>
<evidence type="ECO:0000256" key="1">
    <source>
        <dbReference type="PROSITE-ProRule" id="PRU00277"/>
    </source>
</evidence>
<feature type="signal peptide" evidence="3">
    <location>
        <begin position="1"/>
        <end position="18"/>
    </location>
</feature>
<dbReference type="SUPFAM" id="SSF54534">
    <property type="entry name" value="FKBP-like"/>
    <property type="match status" value="1"/>
</dbReference>
<keyword evidence="3" id="KW-0732">Signal</keyword>
<reference evidence="5 6" key="1">
    <citation type="journal article" date="2024" name="Science">
        <title>Giant polyketide synthase enzymes in the biosynthesis of giant marine polyether toxins.</title>
        <authorList>
            <person name="Fallon T.R."/>
            <person name="Shende V.V."/>
            <person name="Wierzbicki I.H."/>
            <person name="Pendleton A.L."/>
            <person name="Watervoot N.F."/>
            <person name="Auber R.P."/>
            <person name="Gonzalez D.J."/>
            <person name="Wisecaver J.H."/>
            <person name="Moore B.S."/>
        </authorList>
    </citation>
    <scope>NUCLEOTIDE SEQUENCE [LARGE SCALE GENOMIC DNA]</scope>
    <source>
        <strain evidence="5 6">12B1</strain>
    </source>
</reference>
<gene>
    <name evidence="5" type="ORF">AB1Y20_003347</name>
</gene>
<comment type="caution">
    <text evidence="5">The sequence shown here is derived from an EMBL/GenBank/DDBJ whole genome shotgun (WGS) entry which is preliminary data.</text>
</comment>
<evidence type="ECO:0000313" key="5">
    <source>
        <dbReference type="EMBL" id="KAL1519080.1"/>
    </source>
</evidence>
<feature type="domain" description="PPIase FKBP-type" evidence="4">
    <location>
        <begin position="154"/>
        <end position="240"/>
    </location>
</feature>
<dbReference type="PANTHER" id="PTHR47598:SF1">
    <property type="entry name" value="PEPTIDYL-PROLYL CIS-TRANS ISOMERASE FKBP17-2, CHLOROPLASTIC"/>
    <property type="match status" value="1"/>
</dbReference>
<dbReference type="InterPro" id="IPR001179">
    <property type="entry name" value="PPIase_FKBP_dom"/>
</dbReference>
<dbReference type="InterPro" id="IPR046357">
    <property type="entry name" value="PPIase_dom_sf"/>
</dbReference>
<dbReference type="GO" id="GO:0003755">
    <property type="term" value="F:peptidyl-prolyl cis-trans isomerase activity"/>
    <property type="evidence" value="ECO:0007669"/>
    <property type="project" value="UniProtKB-KW"/>
</dbReference>
<sequence>MVLSLALLLPTALLLPSAFPPAAPSCRAWRPHMSSPPPPEDDARTPPANALPPPPRSKQFDLRKLQAPKDAGGGAGFNQFDPVLTLSGFISRRFGLVGGLAVVALLAATEGSEIVKSLTDKGPQPGSGEVVTTPSGLKYVDILVGQQGDTPRPGTVVGFNAVVSIGDKVLFDTAQDKPVAFKVGQRPFQNILCEGVEEGLKGMRVGSKRKLFVPAALAPKGVDLPPGVALQYEIEVTEVLPGYF</sequence>
<proteinExistence type="predicted"/>
<dbReference type="InterPro" id="IPR053111">
    <property type="entry name" value="Chloro_FKBP-type_PPIase"/>
</dbReference>
<dbReference type="Proteomes" id="UP001515480">
    <property type="component" value="Unassembled WGS sequence"/>
</dbReference>
<accession>A0AB34JBN2</accession>
<dbReference type="EC" id="5.2.1.8" evidence="1"/>
<evidence type="ECO:0000313" key="6">
    <source>
        <dbReference type="Proteomes" id="UP001515480"/>
    </source>
</evidence>
<organism evidence="5 6">
    <name type="scientific">Prymnesium parvum</name>
    <name type="common">Toxic golden alga</name>
    <dbReference type="NCBI Taxonomy" id="97485"/>
    <lineage>
        <taxon>Eukaryota</taxon>
        <taxon>Haptista</taxon>
        <taxon>Haptophyta</taxon>
        <taxon>Prymnesiophyceae</taxon>
        <taxon>Prymnesiales</taxon>
        <taxon>Prymnesiaceae</taxon>
        <taxon>Prymnesium</taxon>
    </lineage>
</organism>
<comment type="catalytic activity">
    <reaction evidence="1">
        <text>[protein]-peptidylproline (omega=180) = [protein]-peptidylproline (omega=0)</text>
        <dbReference type="Rhea" id="RHEA:16237"/>
        <dbReference type="Rhea" id="RHEA-COMP:10747"/>
        <dbReference type="Rhea" id="RHEA-COMP:10748"/>
        <dbReference type="ChEBI" id="CHEBI:83833"/>
        <dbReference type="ChEBI" id="CHEBI:83834"/>
        <dbReference type="EC" id="5.2.1.8"/>
    </reaction>
</comment>
<evidence type="ECO:0000256" key="3">
    <source>
        <dbReference type="SAM" id="SignalP"/>
    </source>
</evidence>